<evidence type="ECO:0000313" key="1">
    <source>
        <dbReference type="EMBL" id="SUH39745.1"/>
    </source>
</evidence>
<reference evidence="1 2" key="1">
    <citation type="submission" date="2018-06" db="EMBL/GenBank/DDBJ databases">
        <authorList>
            <consortium name="Pathogen Informatics"/>
            <person name="Doyle S."/>
        </authorList>
    </citation>
    <scope>NUCLEOTIDE SEQUENCE [LARGE SCALE GENOMIC DNA]</scope>
    <source>
        <strain evidence="1 2">NCTC8261</strain>
    </source>
</reference>
<proteinExistence type="predicted"/>
<dbReference type="Proteomes" id="UP000254712">
    <property type="component" value="Unassembled WGS sequence"/>
</dbReference>
<dbReference type="EMBL" id="UGXT01000002">
    <property type="protein sequence ID" value="SUH39745.1"/>
    <property type="molecule type" value="Genomic_DNA"/>
</dbReference>
<protein>
    <submittedName>
        <fullName evidence="1">Uncharacterized protein</fullName>
    </submittedName>
</protein>
<gene>
    <name evidence="1" type="ORF">NCTC8261_06115</name>
</gene>
<evidence type="ECO:0000313" key="2">
    <source>
        <dbReference type="Proteomes" id="UP000254712"/>
    </source>
</evidence>
<dbReference type="AlphaFoldDB" id="A0A379X068"/>
<sequence length="111" mass="12829">MLNKLDKVVEQRRRIVRAWARLRVTLEAERRFVGTMNPCRVPSNSDLWVTRRFAGSESSSTAKPWFCAVIITTFRSISFYRMVAAVMAELHLNGLRTARQRQQLMAEADAK</sequence>
<accession>A0A379X068</accession>
<organism evidence="1 2">
    <name type="scientific">Salmonella enterica I</name>
    <dbReference type="NCBI Taxonomy" id="59201"/>
    <lineage>
        <taxon>Bacteria</taxon>
        <taxon>Pseudomonadati</taxon>
        <taxon>Pseudomonadota</taxon>
        <taxon>Gammaproteobacteria</taxon>
        <taxon>Enterobacterales</taxon>
        <taxon>Enterobacteriaceae</taxon>
        <taxon>Salmonella</taxon>
    </lineage>
</organism>
<name>A0A379X068_SALET</name>